<accession>A0ACC3MVA5</accession>
<reference evidence="1" key="1">
    <citation type="submission" date="2023-07" db="EMBL/GenBank/DDBJ databases">
        <title>Black Yeasts Isolated from many extreme environments.</title>
        <authorList>
            <person name="Coleine C."/>
            <person name="Stajich J.E."/>
            <person name="Selbmann L."/>
        </authorList>
    </citation>
    <scope>NUCLEOTIDE SEQUENCE</scope>
    <source>
        <strain evidence="1">CCFEE 5714</strain>
    </source>
</reference>
<sequence length="367" mass="40538">MASIDVPASTHTVDVRIIDTTFRLTNGRPAAFMSPAIKGFDRMNALAFSFLITHRGEGNNETNYLFDLGAPRDWSTDLPPDIAQGVAKSERAGINVEVKQNLADILTDSGMSLKDIHGAIWSHPHWDHIGKPSLFPPETDLIVGPGVRTKLGPGYPENEASPFRSEAFANRKVIELSFEQPKLSIGGLRAIDFFQDGSLYFLDAPGHAVGHINALARTSINPSTFIYMGGDSFHHPATLRPSEFVRLPESVEVPGLNPYPCPGDVFHPIHPCGSEGRADDTPFVTVSEKSPAIDVSAAREVVRKIHAFDADTNIMVIAAHDWSLLEVLDLFPRAANDWKTKGWKEKGRWRFLVDFQKAVDLVRRQKL</sequence>
<name>A0ACC3MVA5_9PEZI</name>
<comment type="caution">
    <text evidence="1">The sequence shown here is derived from an EMBL/GenBank/DDBJ whole genome shotgun (WGS) entry which is preliminary data.</text>
</comment>
<dbReference type="Proteomes" id="UP001281147">
    <property type="component" value="Unassembled WGS sequence"/>
</dbReference>
<dbReference type="EMBL" id="JAUTXU010000139">
    <property type="protein sequence ID" value="KAK3704430.1"/>
    <property type="molecule type" value="Genomic_DNA"/>
</dbReference>
<organism evidence="1 2">
    <name type="scientific">Vermiconidia calcicola</name>
    <dbReference type="NCBI Taxonomy" id="1690605"/>
    <lineage>
        <taxon>Eukaryota</taxon>
        <taxon>Fungi</taxon>
        <taxon>Dikarya</taxon>
        <taxon>Ascomycota</taxon>
        <taxon>Pezizomycotina</taxon>
        <taxon>Dothideomycetes</taxon>
        <taxon>Dothideomycetidae</taxon>
        <taxon>Mycosphaerellales</taxon>
        <taxon>Extremaceae</taxon>
        <taxon>Vermiconidia</taxon>
    </lineage>
</organism>
<keyword evidence="2" id="KW-1185">Reference proteome</keyword>
<gene>
    <name evidence="1" type="ORF">LTR37_013853</name>
</gene>
<evidence type="ECO:0000313" key="2">
    <source>
        <dbReference type="Proteomes" id="UP001281147"/>
    </source>
</evidence>
<proteinExistence type="predicted"/>
<evidence type="ECO:0000313" key="1">
    <source>
        <dbReference type="EMBL" id="KAK3704430.1"/>
    </source>
</evidence>
<protein>
    <submittedName>
        <fullName evidence="1">Uncharacterized protein</fullName>
    </submittedName>
</protein>